<sequence>MRILHVNKFLYRRGGAEGYMLDVAELQRQAGHEVEFFGMAHPDNLPDLSLAHTFPPHIELEPPPPGAKSKVVAGARMVWSRSSEAGIRQALRAFRPDVVHCHNIYHQLSPAVLRPIAAAGVPCVMTLHDYKLACPNYQMLDQGRICDACVTSGPLQALRHRCKDGSLGASALLGVESWLHRRMGAYGPVDAFICPSQFLADVMKRAGVFPDRMQVVNHFVIPDASPPPSRPGLGFVFGGRLSHEKGIDVLIRAIGLSGPEVTLDIAGDGPQRTMLEELAAEVAPERVRFHGRIERHELQRLMRAAIASVVPSRWYENQPMTILESLGIGTPVIASRLGGIPELVQEGVNGWLVDPEDPRQLAQALSAAAASPQAARDMGLSGRRIVMRDLSADRHVERLDHIYRGQLSGTAADSSAASTTTRGV</sequence>
<keyword evidence="2 5" id="KW-0808">Transferase</keyword>
<feature type="domain" description="Glycosyl transferase family 1" evidence="3">
    <location>
        <begin position="235"/>
        <end position="383"/>
    </location>
</feature>
<dbReference type="PANTHER" id="PTHR45947">
    <property type="entry name" value="SULFOQUINOVOSYL TRANSFERASE SQD2"/>
    <property type="match status" value="1"/>
</dbReference>
<dbReference type="InterPro" id="IPR050194">
    <property type="entry name" value="Glycosyltransferase_grp1"/>
</dbReference>
<evidence type="ECO:0000313" key="6">
    <source>
        <dbReference type="Proteomes" id="UP000035721"/>
    </source>
</evidence>
<evidence type="ECO:0000259" key="3">
    <source>
        <dbReference type="Pfam" id="PF00534"/>
    </source>
</evidence>
<dbReference type="Pfam" id="PF00534">
    <property type="entry name" value="Glycos_transf_1"/>
    <property type="match status" value="1"/>
</dbReference>
<dbReference type="InterPro" id="IPR001296">
    <property type="entry name" value="Glyco_trans_1"/>
</dbReference>
<dbReference type="OrthoDB" id="3268555at2"/>
<dbReference type="AlphaFoldDB" id="A0A077LYX2"/>
<dbReference type="Proteomes" id="UP000035721">
    <property type="component" value="Unassembled WGS sequence"/>
</dbReference>
<protein>
    <submittedName>
        <fullName evidence="5">Putative Glycosyl transferase group 1</fullName>
    </submittedName>
</protein>
<dbReference type="Gene3D" id="3.40.50.2000">
    <property type="entry name" value="Glycogen Phosphorylase B"/>
    <property type="match status" value="2"/>
</dbReference>
<evidence type="ECO:0000256" key="1">
    <source>
        <dbReference type="ARBA" id="ARBA00022676"/>
    </source>
</evidence>
<evidence type="ECO:0000259" key="4">
    <source>
        <dbReference type="Pfam" id="PF13439"/>
    </source>
</evidence>
<dbReference type="SUPFAM" id="SSF53756">
    <property type="entry name" value="UDP-Glycosyltransferase/glycogen phosphorylase"/>
    <property type="match status" value="1"/>
</dbReference>
<proteinExistence type="predicted"/>
<dbReference type="RefSeq" id="WP_083454864.1">
    <property type="nucleotide sequence ID" value="NZ_HF570958.1"/>
</dbReference>
<comment type="caution">
    <text evidence="5">The sequence shown here is derived from an EMBL/GenBank/DDBJ whole genome shotgun (WGS) entry which is preliminary data.</text>
</comment>
<dbReference type="CDD" id="cd03801">
    <property type="entry name" value="GT4_PimA-like"/>
    <property type="match status" value="1"/>
</dbReference>
<reference evidence="5 6" key="1">
    <citation type="journal article" date="2013" name="ISME J.">
        <title>A metabolic model for members of the genus Tetrasphaera involved in enhanced biological phosphorus removal.</title>
        <authorList>
            <person name="Kristiansen R."/>
            <person name="Nguyen H.T.T."/>
            <person name="Saunders A.M."/>
            <person name="Nielsen J.L."/>
            <person name="Wimmer R."/>
            <person name="Le V.Q."/>
            <person name="McIlroy S.J."/>
            <person name="Petrovski S."/>
            <person name="Seviour R.J."/>
            <person name="Calteau A."/>
            <person name="Nielsen K.L."/>
            <person name="Nielsen P.H."/>
        </authorList>
    </citation>
    <scope>NUCLEOTIDE SEQUENCE [LARGE SCALE GENOMIC DNA]</scope>
    <source>
        <strain evidence="5 6">T1-X7</strain>
    </source>
</reference>
<organism evidence="5 6">
    <name type="scientific">Nostocoides japonicum T1-X7</name>
    <dbReference type="NCBI Taxonomy" id="1194083"/>
    <lineage>
        <taxon>Bacteria</taxon>
        <taxon>Bacillati</taxon>
        <taxon>Actinomycetota</taxon>
        <taxon>Actinomycetes</taxon>
        <taxon>Micrococcales</taxon>
        <taxon>Intrasporangiaceae</taxon>
        <taxon>Nostocoides</taxon>
    </lineage>
</organism>
<accession>A0A077LYX2</accession>
<dbReference type="InterPro" id="IPR028098">
    <property type="entry name" value="Glyco_trans_4-like_N"/>
</dbReference>
<dbReference type="GO" id="GO:1901137">
    <property type="term" value="P:carbohydrate derivative biosynthetic process"/>
    <property type="evidence" value="ECO:0007669"/>
    <property type="project" value="UniProtKB-ARBA"/>
</dbReference>
<dbReference type="Pfam" id="PF13439">
    <property type="entry name" value="Glyco_transf_4"/>
    <property type="match status" value="1"/>
</dbReference>
<dbReference type="GO" id="GO:0016757">
    <property type="term" value="F:glycosyltransferase activity"/>
    <property type="evidence" value="ECO:0007669"/>
    <property type="project" value="UniProtKB-KW"/>
</dbReference>
<keyword evidence="1" id="KW-0328">Glycosyltransferase</keyword>
<dbReference type="STRING" id="1194083.BN12_4000005"/>
<gene>
    <name evidence="5" type="ORF">BN12_4000005</name>
</gene>
<evidence type="ECO:0000256" key="2">
    <source>
        <dbReference type="ARBA" id="ARBA00022679"/>
    </source>
</evidence>
<dbReference type="EMBL" id="CAJB01000336">
    <property type="protein sequence ID" value="CCH79113.1"/>
    <property type="molecule type" value="Genomic_DNA"/>
</dbReference>
<name>A0A077LYX2_9MICO</name>
<dbReference type="PANTHER" id="PTHR45947:SF13">
    <property type="entry name" value="TRANSFERASE"/>
    <property type="match status" value="1"/>
</dbReference>
<feature type="domain" description="Glycosyltransferase subfamily 4-like N-terminal" evidence="4">
    <location>
        <begin position="14"/>
        <end position="221"/>
    </location>
</feature>
<evidence type="ECO:0000313" key="5">
    <source>
        <dbReference type="EMBL" id="CCH79113.1"/>
    </source>
</evidence>
<keyword evidence="6" id="KW-1185">Reference proteome</keyword>